<name>A0A1G5ECB3_9FLAO</name>
<feature type="domain" description="Fibronectin type-III" evidence="2">
    <location>
        <begin position="325"/>
        <end position="424"/>
    </location>
</feature>
<dbReference type="InterPro" id="IPR003961">
    <property type="entry name" value="FN3_dom"/>
</dbReference>
<dbReference type="InterPro" id="IPR036116">
    <property type="entry name" value="FN3_sf"/>
</dbReference>
<dbReference type="Gene3D" id="2.60.40.10">
    <property type="entry name" value="Immunoglobulins"/>
    <property type="match status" value="5"/>
</dbReference>
<gene>
    <name evidence="3" type="ORF">SAMN02927903_01011</name>
</gene>
<dbReference type="OrthoDB" id="1652165at2"/>
<keyword evidence="4" id="KW-1185">Reference proteome</keyword>
<dbReference type="NCBIfam" id="NF012200">
    <property type="entry name" value="choice_anch_D"/>
    <property type="match status" value="3"/>
</dbReference>
<evidence type="ECO:0000259" key="2">
    <source>
        <dbReference type="SMART" id="SM00060"/>
    </source>
</evidence>
<evidence type="ECO:0000313" key="3">
    <source>
        <dbReference type="EMBL" id="SCY24557.1"/>
    </source>
</evidence>
<feature type="signal peptide" evidence="1">
    <location>
        <begin position="1"/>
        <end position="18"/>
    </location>
</feature>
<evidence type="ECO:0000256" key="1">
    <source>
        <dbReference type="SAM" id="SignalP"/>
    </source>
</evidence>
<sequence>MKLKFLFFALLVSALSFGQSVVISQYIETTSGTTPKGIEIFNVTASDIVFSATNNIRVYQGNSGATCTLIAAIDINVGTLRAGEVWVIGTNDLTTYATTNGTGISGTTDYNFLFNGDDAVRIDLGGVTQDMIGVCGGGDPGTAWTGGGVSTANNNIQIIDGLCTGDPDGWTDPSTRYTTVAGGTVMTGFGNPPASCTTPCTTPTSQASGIAIANTTVGGTDISWTPGATATGSIVVIRPSASPDVLPVNGTNYNPSTAWGTAGQINVNNRVVYRSNGSSVTGITGLTPETPYTITVYAYNGSGTNICYNTTTPEAVFFVTLAAEPTGHSASFTCLTASSTQINLTFNAANTIGGDGYVILYRIGGVPTGVPTDGAMYPAGTVFGNATVHGYTSNVGTTTTYSVTGLNAGTVYHFLLVPYAAYLSDPSTMNYRTSATIPTTSCNTTIGPEINVRGVIGANPTIADGDTTPQGTDNTLFANIVIPGNQAKNFRIENNGNALLNITSITMVGGNTGDFAVSGITLPTTIAAGASLDFTVTFAPLAAGTRTTTLTIANDDSDENPYNFMIRGTGTLTALVDINVLGNGQSIPDNSIYPQGTNHTAFGVATVGVTTVVRTFTIENIGSTALTLTGSPYVQITGPHASMFTVTAQPASNTIAGSTSLTFDITFNPTGPGAKNATVVIANDDSDENPYNFNISGTAKGANNIYVYGNGNDVNKGATTTTETNLTHFGGVAVTTGVKQNTFVISNLSGSTVYFGGVTISGPDAAMFSVISQPTNNGLGSGNSSSFTINFTPASVGIKNATVSFNVYNNAGLTTPEPVDPIYTFAISGEGIVFTTCSYNAVQTLFVQDFEVAPATPTYGYSYTTDGTVAISGGTYDNGSGPRNSFIGARGFKMAGIGTTSSGNAVETTVITMSPVDVSAYGNINLSMKVGAFRTGTTQGVDVNELVQVETSVDNGVNWSTEAVLRGYSNSRWDFNATGVFNAYYTGTNNGVTIDTRNGNAELPNGIATYNVRNLPAVDNLRVRITLAIDRADEVWAIDDIKIEGQMPVATSWTGATWSAGPPSPTVKAIIDAPYDTGTWGSFRTCQCQVNSGDVLTINGNTYVEIQDNLRNLGTVNIESSGSLVQVNSFADNTGAINVARTATIKAQDYVYWSAPVDGFSVTGVSAATPAGAVFHWIPTQGGNFGIWGNTTQSMIAGKGYIVRSPNGWSSSAAPFTANFSGIPNNGDITPSIERGSYTGAPYPSPTNAAVMVTNQDDNWNLLGNPYPSSIRALDFLNANTNIEGAVRLWTHGALPSTGVTDPFYNNFMYNYNSNDYIVYNGTATTSGPAGFNGYIASGQGFFVQMDDGAADTQTVTFNNTMRSRTYGNAQFYRQAANQTESERALDGEQERSRVWLDLVGPTQLVSRAVVGYVNGATLEKDRLYDAFGRLDGGQNFYSLIGEQPMAIQGRPLPVDENDKVPVGFNVTQAGTYKIAIAAVDGVFDTMFPIYLEDKTLGIVHDLKQSAYEFLASPGRVDARFVLRYTNQLLGNDQFETEASGVAVIADNQTLSIKSYREPIAQVTVFDLTGREIAQRNDIYTNETQIAGMQVQRQALIVKIVLQDGKVVVRKVLL</sequence>
<dbReference type="SUPFAM" id="SSF49265">
    <property type="entry name" value="Fibronectin type III"/>
    <property type="match status" value="2"/>
</dbReference>
<dbReference type="NCBIfam" id="NF033708">
    <property type="entry name" value="T9SS_Cterm_ChiA"/>
    <property type="match status" value="1"/>
</dbReference>
<dbReference type="CDD" id="cd00063">
    <property type="entry name" value="FN3"/>
    <property type="match status" value="1"/>
</dbReference>
<organism evidence="3 4">
    <name type="scientific">Flavobacterium caeni</name>
    <dbReference type="NCBI Taxonomy" id="490189"/>
    <lineage>
        <taxon>Bacteria</taxon>
        <taxon>Pseudomonadati</taxon>
        <taxon>Bacteroidota</taxon>
        <taxon>Flavobacteriia</taxon>
        <taxon>Flavobacteriales</taxon>
        <taxon>Flavobacteriaceae</taxon>
        <taxon>Flavobacterium</taxon>
    </lineage>
</organism>
<dbReference type="Gene3D" id="2.60.120.260">
    <property type="entry name" value="Galactose-binding domain-like"/>
    <property type="match status" value="1"/>
</dbReference>
<dbReference type="SMART" id="SM00060">
    <property type="entry name" value="FN3"/>
    <property type="match status" value="2"/>
</dbReference>
<dbReference type="InterPro" id="IPR013783">
    <property type="entry name" value="Ig-like_fold"/>
</dbReference>
<dbReference type="PROSITE" id="PS50194">
    <property type="entry name" value="FILAMIN_REPEAT"/>
    <property type="match status" value="1"/>
</dbReference>
<reference evidence="3 4" key="1">
    <citation type="submission" date="2016-10" db="EMBL/GenBank/DDBJ databases">
        <authorList>
            <person name="de Groot N.N."/>
        </authorList>
    </citation>
    <scope>NUCLEOTIDE SEQUENCE [LARGE SCALE GENOMIC DNA]</scope>
    <source>
        <strain evidence="3 4">CGMCC 1.7031</strain>
    </source>
</reference>
<dbReference type="EMBL" id="FMVF01000004">
    <property type="protein sequence ID" value="SCY24557.1"/>
    <property type="molecule type" value="Genomic_DNA"/>
</dbReference>
<feature type="chain" id="PRO_5011460293" description="Fibronectin type-III domain-containing protein" evidence="1">
    <location>
        <begin position="19"/>
        <end position="1614"/>
    </location>
</feature>
<keyword evidence="1" id="KW-0732">Signal</keyword>
<accession>A0A1G5ECB3</accession>
<dbReference type="RefSeq" id="WP_091141207.1">
    <property type="nucleotide sequence ID" value="NZ_FMVF01000004.1"/>
</dbReference>
<protein>
    <recommendedName>
        <fullName evidence="2">Fibronectin type-III domain-containing protein</fullName>
    </recommendedName>
</protein>
<evidence type="ECO:0000313" key="4">
    <source>
        <dbReference type="Proteomes" id="UP000199354"/>
    </source>
</evidence>
<feature type="domain" description="Fibronectin type-III" evidence="2">
    <location>
        <begin position="204"/>
        <end position="305"/>
    </location>
</feature>
<proteinExistence type="predicted"/>
<dbReference type="InterPro" id="IPR017868">
    <property type="entry name" value="Filamin/ABP280_repeat-like"/>
</dbReference>
<dbReference type="Proteomes" id="UP000199354">
    <property type="component" value="Unassembled WGS sequence"/>
</dbReference>
<dbReference type="STRING" id="490189.SAMN02927903_01011"/>